<dbReference type="GeneID" id="26811668"/>
<evidence type="ECO:0008006" key="4">
    <source>
        <dbReference type="Google" id="ProtNLM"/>
    </source>
</evidence>
<protein>
    <recommendedName>
        <fullName evidence="4">HNH nuclease domain-containing protein</fullName>
    </recommendedName>
</protein>
<accession>A0A0L1IRL5</accession>
<gene>
    <name evidence="2" type="ORF">ANOM_009864</name>
</gene>
<dbReference type="RefSeq" id="XP_015403052.1">
    <property type="nucleotide sequence ID" value="XM_015555120.1"/>
</dbReference>
<name>A0A0L1IRL5_ASPN3</name>
<proteinExistence type="predicted"/>
<dbReference type="Proteomes" id="UP000037505">
    <property type="component" value="Unassembled WGS sequence"/>
</dbReference>
<evidence type="ECO:0000256" key="1">
    <source>
        <dbReference type="SAM" id="MobiDB-lite"/>
    </source>
</evidence>
<dbReference type="EMBL" id="JNOM01000374">
    <property type="protein sequence ID" value="KNG82129.1"/>
    <property type="molecule type" value="Genomic_DNA"/>
</dbReference>
<evidence type="ECO:0000313" key="3">
    <source>
        <dbReference type="Proteomes" id="UP000037505"/>
    </source>
</evidence>
<evidence type="ECO:0000313" key="2">
    <source>
        <dbReference type="EMBL" id="KNG82129.1"/>
    </source>
</evidence>
<organism evidence="2 3">
    <name type="scientific">Aspergillus nomiae NRRL (strain ATCC 15546 / NRRL 13137 / CBS 260.88 / M93)</name>
    <dbReference type="NCBI Taxonomy" id="1509407"/>
    <lineage>
        <taxon>Eukaryota</taxon>
        <taxon>Fungi</taxon>
        <taxon>Dikarya</taxon>
        <taxon>Ascomycota</taxon>
        <taxon>Pezizomycotina</taxon>
        <taxon>Eurotiomycetes</taxon>
        <taxon>Eurotiomycetidae</taxon>
        <taxon>Eurotiales</taxon>
        <taxon>Aspergillaceae</taxon>
        <taxon>Aspergillus</taxon>
        <taxon>Aspergillus subgen. Circumdati</taxon>
    </lineage>
</organism>
<comment type="caution">
    <text evidence="2">The sequence shown here is derived from an EMBL/GenBank/DDBJ whole genome shotgun (WGS) entry which is preliminary data.</text>
</comment>
<dbReference type="AlphaFoldDB" id="A0A0L1IRL5"/>
<dbReference type="OrthoDB" id="5416097at2759"/>
<feature type="compositionally biased region" description="Acidic residues" evidence="1">
    <location>
        <begin position="150"/>
        <end position="166"/>
    </location>
</feature>
<feature type="region of interest" description="Disordered" evidence="1">
    <location>
        <begin position="146"/>
        <end position="166"/>
    </location>
</feature>
<keyword evidence="3" id="KW-1185">Reference proteome</keyword>
<reference evidence="2 3" key="1">
    <citation type="submission" date="2014-06" db="EMBL/GenBank/DDBJ databases">
        <title>The Genome of the Aflatoxigenic Filamentous Fungus Aspergillus nomius.</title>
        <authorList>
            <person name="Moore M.G."/>
            <person name="Shannon B.M."/>
            <person name="Brian M.M."/>
        </authorList>
    </citation>
    <scope>NUCLEOTIDE SEQUENCE [LARGE SCALE GENOMIC DNA]</scope>
    <source>
        <strain evidence="2 3">NRRL 13137</strain>
    </source>
</reference>
<sequence>MGTEGAEVTQNLLRLSTIVHDLWGSARLAFEPIGMTEDKKSLAMRFWWLPRREYYPQVSMVVPPSLPSDLKASSSNAKLWNCDTDEPIYSGQIMTIRASDPGTMPLPYFELLQMQWFLNQVAAISGAADVTDEELEDYFGHSYGFGDPFSDSEEETSDDDSTLFDN</sequence>